<keyword evidence="4" id="KW-0547">Nucleotide-binding</keyword>
<keyword evidence="7 9" id="KW-0234">DNA repair</keyword>
<dbReference type="InterPro" id="IPR027417">
    <property type="entry name" value="P-loop_NTPase"/>
</dbReference>
<keyword evidence="6" id="KW-0067">ATP-binding</keyword>
<keyword evidence="5 9" id="KW-0227">DNA damage</keyword>
<evidence type="ECO:0000313" key="13">
    <source>
        <dbReference type="Proteomes" id="UP001235547"/>
    </source>
</evidence>
<dbReference type="RefSeq" id="WP_280733775.1">
    <property type="nucleotide sequence ID" value="NZ_CP120368.1"/>
</dbReference>
<comment type="function">
    <text evidence="1 9">May be involved in recombinational repair of damaged DNA.</text>
</comment>
<dbReference type="Pfam" id="PF02463">
    <property type="entry name" value="SMC_N"/>
    <property type="match status" value="1"/>
</dbReference>
<evidence type="ECO:0000256" key="5">
    <source>
        <dbReference type="ARBA" id="ARBA00022763"/>
    </source>
</evidence>
<evidence type="ECO:0000256" key="3">
    <source>
        <dbReference type="ARBA" id="ARBA00021315"/>
    </source>
</evidence>
<comment type="similarity">
    <text evidence="2 9">Belongs to the RecN family.</text>
</comment>
<dbReference type="PIRSF" id="PIRSF003128">
    <property type="entry name" value="RecN"/>
    <property type="match status" value="1"/>
</dbReference>
<feature type="coiled-coil region" evidence="10">
    <location>
        <begin position="335"/>
        <end position="362"/>
    </location>
</feature>
<proteinExistence type="inferred from homology"/>
<evidence type="ECO:0000256" key="10">
    <source>
        <dbReference type="SAM" id="Coils"/>
    </source>
</evidence>
<evidence type="ECO:0000256" key="9">
    <source>
        <dbReference type="PIRNR" id="PIRNR003128"/>
    </source>
</evidence>
<evidence type="ECO:0000256" key="7">
    <source>
        <dbReference type="ARBA" id="ARBA00023204"/>
    </source>
</evidence>
<evidence type="ECO:0000256" key="4">
    <source>
        <dbReference type="ARBA" id="ARBA00022741"/>
    </source>
</evidence>
<dbReference type="SUPFAM" id="SSF52540">
    <property type="entry name" value="P-loop containing nucleoside triphosphate hydrolases"/>
    <property type="match status" value="2"/>
</dbReference>
<gene>
    <name evidence="12" type="primary">recN</name>
    <name evidence="12" type="ORF">PYH38_005346</name>
</gene>
<evidence type="ECO:0000256" key="1">
    <source>
        <dbReference type="ARBA" id="ARBA00003618"/>
    </source>
</evidence>
<accession>A0ABY8CZZ8</accession>
<dbReference type="Proteomes" id="UP001235547">
    <property type="component" value="Chromosome 1"/>
</dbReference>
<dbReference type="InterPro" id="IPR003395">
    <property type="entry name" value="RecF/RecN/SMC_N"/>
</dbReference>
<dbReference type="EMBL" id="CP120371">
    <property type="protein sequence ID" value="WEX82997.1"/>
    <property type="molecule type" value="Genomic_DNA"/>
</dbReference>
<feature type="coiled-coil region" evidence="10">
    <location>
        <begin position="180"/>
        <end position="223"/>
    </location>
</feature>
<organism evidence="12 13">
    <name type="scientific">Sinorhizobium numidicum</name>
    <dbReference type="NCBI Taxonomy" id="680248"/>
    <lineage>
        <taxon>Bacteria</taxon>
        <taxon>Pseudomonadati</taxon>
        <taxon>Pseudomonadota</taxon>
        <taxon>Alphaproteobacteria</taxon>
        <taxon>Hyphomicrobiales</taxon>
        <taxon>Rhizobiaceae</taxon>
        <taxon>Sinorhizobium/Ensifer group</taxon>
        <taxon>Sinorhizobium</taxon>
    </lineage>
</organism>
<dbReference type="NCBIfam" id="NF008121">
    <property type="entry name" value="PRK10869.1"/>
    <property type="match status" value="1"/>
</dbReference>
<evidence type="ECO:0000256" key="8">
    <source>
        <dbReference type="ARBA" id="ARBA00033408"/>
    </source>
</evidence>
<keyword evidence="13" id="KW-1185">Reference proteome</keyword>
<name>A0ABY8CZZ8_9HYPH</name>
<reference evidence="12 13" key="1">
    <citation type="submission" date="2023-03" db="EMBL/GenBank/DDBJ databases">
        <authorList>
            <person name="Kaur S."/>
            <person name="Espinosa-Saiz D."/>
            <person name="Velazquez E."/>
            <person name="Menendez E."/>
            <person name="diCenzo G.C."/>
        </authorList>
    </citation>
    <scope>NUCLEOTIDE SEQUENCE [LARGE SCALE GENOMIC DNA]</scope>
    <source>
        <strain evidence="12 13">LMG 27395</strain>
    </source>
</reference>
<evidence type="ECO:0000256" key="6">
    <source>
        <dbReference type="ARBA" id="ARBA00022840"/>
    </source>
</evidence>
<dbReference type="NCBIfam" id="TIGR00634">
    <property type="entry name" value="recN"/>
    <property type="match status" value="1"/>
</dbReference>
<evidence type="ECO:0000259" key="11">
    <source>
        <dbReference type="Pfam" id="PF02463"/>
    </source>
</evidence>
<sequence length="557" mass="60010">MLAQLSIRDIVLIERLDLNFDAGLSVLTGETGAGKSILLDSLSLALGGRGDGSLVRHGEDKGQVTAVFDVPIAHTARLLLRENGIDDDGDLIFRRVQSADGRTKAFINDQPVSVQLMRQMGQTLVEIHGQHDDRALVDTDAHRALLDAFGGTTEAAVEVAALYRAWKDAERGLKKHRERVEAAAREADYLRSSVEELERLSPRDGEEDELAESRARMMKAERIAGDISEASEFLNGNTSPVPLIASLVRRLERKSHEAPGLLEETVELLDGALNQLSDAQMAVERALRNTEFDPKELERVEERLFALRAASRKYSVPVTELPALAVRMIADLADLDAGEEKLKQLEVQVAEARAAFDAAARSLSEKRHNTAEALSAAVMAELPALKLERARFMVEVASDPVSPTADGIDLVEFHVQTNPGTRPGPIMKVASGGELSRFLLALKVALADRGSAPTLVFDEIDTGVGGAVADAIGQRLKRLSGNVQVLSVTHAPQVAARAATHLLISKGPSAEKAETIATRVARMDDEARTEEIARMLAGASITEEARAAAARLLSGNG</sequence>
<dbReference type="PANTHER" id="PTHR11059:SF0">
    <property type="entry name" value="DNA REPAIR PROTEIN RECN"/>
    <property type="match status" value="1"/>
</dbReference>
<dbReference type="CDD" id="cd03241">
    <property type="entry name" value="ABC_RecN"/>
    <property type="match status" value="2"/>
</dbReference>
<evidence type="ECO:0000256" key="2">
    <source>
        <dbReference type="ARBA" id="ARBA00009441"/>
    </source>
</evidence>
<keyword evidence="10" id="KW-0175">Coiled coil</keyword>
<feature type="domain" description="RecF/RecN/SMC N-terminal" evidence="11">
    <location>
        <begin position="13"/>
        <end position="503"/>
    </location>
</feature>
<dbReference type="Gene3D" id="3.40.50.300">
    <property type="entry name" value="P-loop containing nucleotide triphosphate hydrolases"/>
    <property type="match status" value="2"/>
</dbReference>
<dbReference type="PANTHER" id="PTHR11059">
    <property type="entry name" value="DNA REPAIR PROTEIN RECN"/>
    <property type="match status" value="1"/>
</dbReference>
<evidence type="ECO:0000313" key="12">
    <source>
        <dbReference type="EMBL" id="WEX82997.1"/>
    </source>
</evidence>
<protein>
    <recommendedName>
        <fullName evidence="3 9">DNA repair protein RecN</fullName>
    </recommendedName>
    <alternativeName>
        <fullName evidence="8 9">Recombination protein N</fullName>
    </alternativeName>
</protein>
<dbReference type="InterPro" id="IPR004604">
    <property type="entry name" value="DNA_recomb/repair_RecN"/>
</dbReference>